<feature type="region of interest" description="Disordered" evidence="5">
    <location>
        <begin position="100"/>
        <end position="126"/>
    </location>
</feature>
<dbReference type="GO" id="GO:0003735">
    <property type="term" value="F:structural constituent of ribosome"/>
    <property type="evidence" value="ECO:0007669"/>
    <property type="project" value="InterPro"/>
</dbReference>
<keyword evidence="7" id="KW-1185">Reference proteome</keyword>
<organism evidence="6 7">
    <name type="scientific">Seriola lalandi dorsalis</name>
    <dbReference type="NCBI Taxonomy" id="1841481"/>
    <lineage>
        <taxon>Eukaryota</taxon>
        <taxon>Metazoa</taxon>
        <taxon>Chordata</taxon>
        <taxon>Craniata</taxon>
        <taxon>Vertebrata</taxon>
        <taxon>Euteleostomi</taxon>
        <taxon>Actinopterygii</taxon>
        <taxon>Neopterygii</taxon>
        <taxon>Teleostei</taxon>
        <taxon>Neoteleostei</taxon>
        <taxon>Acanthomorphata</taxon>
        <taxon>Carangaria</taxon>
        <taxon>Carangiformes</taxon>
        <taxon>Carangidae</taxon>
        <taxon>Seriola</taxon>
    </lineage>
</organism>
<protein>
    <recommendedName>
        <fullName evidence="3">Small ribosomal subunit protein eS24</fullName>
    </recommendedName>
    <alternativeName>
        <fullName evidence="4">40S ribosomal protein S24</fullName>
    </alternativeName>
</protein>
<dbReference type="SUPFAM" id="SSF54189">
    <property type="entry name" value="Ribosomal proteins S24e, L23 and L15e"/>
    <property type="match status" value="1"/>
</dbReference>
<dbReference type="InterPro" id="IPR053709">
    <property type="entry name" value="eRP_eS24_sf"/>
</dbReference>
<dbReference type="Ensembl" id="ENSSLDT00000013052.1">
    <property type="protein sequence ID" value="ENSSLDP00000012594.1"/>
    <property type="gene ID" value="ENSSLDG00000010022.1"/>
</dbReference>
<name>A0A3B4X4Q0_SERLL</name>
<dbReference type="GO" id="GO:0006412">
    <property type="term" value="P:translation"/>
    <property type="evidence" value="ECO:0007669"/>
    <property type="project" value="InterPro"/>
</dbReference>
<accession>A0A3B4X4Q0</accession>
<dbReference type="GeneTree" id="ENSGT00390000000153"/>
<evidence type="ECO:0000256" key="2">
    <source>
        <dbReference type="ARBA" id="ARBA00023274"/>
    </source>
</evidence>
<reference evidence="6" key="2">
    <citation type="submission" date="2025-09" db="UniProtKB">
        <authorList>
            <consortium name="Ensembl"/>
        </authorList>
    </citation>
    <scope>IDENTIFICATION</scope>
</reference>
<dbReference type="Pfam" id="PF01282">
    <property type="entry name" value="Ribosomal_S24e"/>
    <property type="match status" value="1"/>
</dbReference>
<evidence type="ECO:0000256" key="3">
    <source>
        <dbReference type="ARBA" id="ARBA00035149"/>
    </source>
</evidence>
<dbReference type="PANTHER" id="PTHR10496">
    <property type="entry name" value="40S RIBOSOMAL PROTEIN S24"/>
    <property type="match status" value="1"/>
</dbReference>
<evidence type="ECO:0000313" key="6">
    <source>
        <dbReference type="Ensembl" id="ENSSLDP00000012594.1"/>
    </source>
</evidence>
<sequence>MNDMVTVRTHNFMMNRLLHRKQMVIDVLHPGKATVSKIEIWEKLVNMYKNTPDVVFVFGFRTQLGGGKRTGFAMVYVSLDYAKKNDTNTDWPGMVAMRKEDRKERKNRMKKVRGIKKASVGAAGKK</sequence>
<reference evidence="6" key="1">
    <citation type="submission" date="2025-08" db="UniProtKB">
        <authorList>
            <consortium name="Ensembl"/>
        </authorList>
    </citation>
    <scope>IDENTIFICATION</scope>
</reference>
<dbReference type="InterPro" id="IPR012678">
    <property type="entry name" value="Ribosomal_uL23/eL15/eS24_sf"/>
</dbReference>
<feature type="compositionally biased region" description="Basic residues" evidence="5">
    <location>
        <begin position="105"/>
        <end position="116"/>
    </location>
</feature>
<proteinExistence type="predicted"/>
<evidence type="ECO:0000313" key="7">
    <source>
        <dbReference type="Proteomes" id="UP000261360"/>
    </source>
</evidence>
<keyword evidence="1" id="KW-0689">Ribosomal protein</keyword>
<evidence type="ECO:0000256" key="1">
    <source>
        <dbReference type="ARBA" id="ARBA00022980"/>
    </source>
</evidence>
<dbReference type="GO" id="GO:0044391">
    <property type="term" value="C:ribosomal subunit"/>
    <property type="evidence" value="ECO:0007669"/>
    <property type="project" value="UniProtKB-ARBA"/>
</dbReference>
<evidence type="ECO:0000256" key="5">
    <source>
        <dbReference type="SAM" id="MobiDB-lite"/>
    </source>
</evidence>
<dbReference type="Gene3D" id="3.30.70.3370">
    <property type="match status" value="1"/>
</dbReference>
<dbReference type="AlphaFoldDB" id="A0A3B4X4Q0"/>
<keyword evidence="2" id="KW-0687">Ribonucleoprotein</keyword>
<evidence type="ECO:0000256" key="4">
    <source>
        <dbReference type="ARBA" id="ARBA00035458"/>
    </source>
</evidence>
<dbReference type="Proteomes" id="UP000261360">
    <property type="component" value="Unplaced"/>
</dbReference>
<dbReference type="InterPro" id="IPR001976">
    <property type="entry name" value="Ribosomal_eS24"/>
</dbReference>
<dbReference type="STRING" id="1841481.ENSSLDP00000012594"/>